<protein>
    <submittedName>
        <fullName evidence="1">Uncharacterized protein</fullName>
    </submittedName>
</protein>
<dbReference type="Proteomes" id="UP000003287">
    <property type="component" value="Unassembled WGS sequence"/>
</dbReference>
<reference evidence="1 2" key="1">
    <citation type="submission" date="2011-06" db="EMBL/GenBank/DDBJ databases">
        <authorList>
            <person name="Harkins D.M."/>
            <person name="Madupu R."/>
            <person name="Durkin A.S."/>
            <person name="Torralba M."/>
            <person name="Methe B."/>
            <person name="Sutton G.G."/>
            <person name="Nelson K.E."/>
        </authorList>
    </citation>
    <scope>NUCLEOTIDE SEQUENCE [LARGE SCALE GENOMIC DNA]</scope>
    <source>
        <strain evidence="1 2">SK1060</strain>
    </source>
</reference>
<gene>
    <name evidence="1" type="ORF">HMPREF1042_0827</name>
</gene>
<proteinExistence type="predicted"/>
<name>F9P5R9_STRCV</name>
<evidence type="ECO:0000313" key="1">
    <source>
        <dbReference type="EMBL" id="EGV10512.1"/>
    </source>
</evidence>
<evidence type="ECO:0000313" key="2">
    <source>
        <dbReference type="Proteomes" id="UP000003287"/>
    </source>
</evidence>
<accession>F9P5R9</accession>
<sequence>MSSFTLLHFPNLALVDNAENTEDCFHIKIKYLEYPFLLVSYSYNAMPR</sequence>
<dbReference type="EMBL" id="AFUP01000001">
    <property type="protein sequence ID" value="EGV10512.1"/>
    <property type="molecule type" value="Genomic_DNA"/>
</dbReference>
<organism evidence="1 2">
    <name type="scientific">Streptococcus constellatus subsp. pharyngis SK1060 = CCUG 46377</name>
    <dbReference type="NCBI Taxonomy" id="1035184"/>
    <lineage>
        <taxon>Bacteria</taxon>
        <taxon>Bacillati</taxon>
        <taxon>Bacillota</taxon>
        <taxon>Bacilli</taxon>
        <taxon>Lactobacillales</taxon>
        <taxon>Streptococcaceae</taxon>
        <taxon>Streptococcus</taxon>
        <taxon>Streptococcus anginosus group</taxon>
    </lineage>
</organism>
<dbReference type="AlphaFoldDB" id="F9P5R9"/>